<dbReference type="SMART" id="SM00849">
    <property type="entry name" value="Lactamase_B"/>
    <property type="match status" value="1"/>
</dbReference>
<evidence type="ECO:0000256" key="4">
    <source>
        <dbReference type="ARBA" id="ARBA00022946"/>
    </source>
</evidence>
<dbReference type="OrthoDB" id="9784009at2"/>
<comment type="similarity">
    <text evidence="2">Belongs to the metallo-beta-lactamase superfamily. Glyoxalase II family.</text>
</comment>
<dbReference type="Proteomes" id="UP000248014">
    <property type="component" value="Unassembled WGS sequence"/>
</dbReference>
<dbReference type="PANTHER" id="PTHR43084:SF1">
    <property type="entry name" value="PERSULFIDE DIOXYGENASE ETHE1, MITOCHONDRIAL"/>
    <property type="match status" value="1"/>
</dbReference>
<keyword evidence="3" id="KW-0479">Metal-binding</keyword>
<dbReference type="Gene3D" id="3.60.15.10">
    <property type="entry name" value="Ribonuclease Z/Hydroxyacylglutathione hydrolase-like"/>
    <property type="match status" value="1"/>
</dbReference>
<evidence type="ECO:0000256" key="2">
    <source>
        <dbReference type="ARBA" id="ARBA00006759"/>
    </source>
</evidence>
<dbReference type="AlphaFoldDB" id="A0A2V3UNY0"/>
<dbReference type="GO" id="GO:0016787">
    <property type="term" value="F:hydrolase activity"/>
    <property type="evidence" value="ECO:0007669"/>
    <property type="project" value="UniProtKB-KW"/>
</dbReference>
<evidence type="ECO:0000256" key="8">
    <source>
        <dbReference type="ARBA" id="ARBA00023004"/>
    </source>
</evidence>
<proteinExistence type="inferred from homology"/>
<dbReference type="GO" id="GO:0046872">
    <property type="term" value="F:metal ion binding"/>
    <property type="evidence" value="ECO:0007669"/>
    <property type="project" value="UniProtKB-KW"/>
</dbReference>
<dbReference type="GO" id="GO:0070813">
    <property type="term" value="P:hydrogen sulfide metabolic process"/>
    <property type="evidence" value="ECO:0007669"/>
    <property type="project" value="TreeGrafter"/>
</dbReference>
<sequence length="250" mass="27390">MIFRQLFEPESSTYTYLVACGDTKRAVLIDPVLETVERDLAVLAELGLELEFTLETHIHADHVTGACRLRSLTGCKVAYPETDGLSCADILVNEVNPLHVGALILQPLFTPGHTDAHHSYLLEHPGALQVFTGDALLIDGCGRTDFQNGDAPALYGSVHEKLFSLPKETLVYPAHDYEHRFVSTVAQERERNPRLGGGRTLDEFVEIMTNLNLPYPKRIDVAVPANLICGACPGEERAIPVNPPGPSRQG</sequence>
<dbReference type="InterPro" id="IPR001279">
    <property type="entry name" value="Metallo-B-lactamas"/>
</dbReference>
<organism evidence="10 11">
    <name type="scientific">Blastomonas natatoria</name>
    <dbReference type="NCBI Taxonomy" id="34015"/>
    <lineage>
        <taxon>Bacteria</taxon>
        <taxon>Pseudomonadati</taxon>
        <taxon>Pseudomonadota</taxon>
        <taxon>Alphaproteobacteria</taxon>
        <taxon>Sphingomonadales</taxon>
        <taxon>Sphingomonadaceae</taxon>
        <taxon>Blastomonas</taxon>
    </lineage>
</organism>
<evidence type="ECO:0000313" key="10">
    <source>
        <dbReference type="EMBL" id="PXW67259.1"/>
    </source>
</evidence>
<dbReference type="GO" id="GO:0050313">
    <property type="term" value="F:sulfur dioxygenase activity"/>
    <property type="evidence" value="ECO:0007669"/>
    <property type="project" value="InterPro"/>
</dbReference>
<keyword evidence="7" id="KW-0560">Oxidoreductase</keyword>
<comment type="caution">
    <text evidence="10">The sequence shown here is derived from an EMBL/GenBank/DDBJ whole genome shotgun (WGS) entry which is preliminary data.</text>
</comment>
<accession>A0A2V3UNY0</accession>
<keyword evidence="4" id="KW-0809">Transit peptide</keyword>
<protein>
    <submittedName>
        <fullName evidence="10">Glyoxylase-like metal-dependent hydrolase (Beta-lactamase superfamily II)</fullName>
    </submittedName>
</protein>
<feature type="domain" description="Metallo-beta-lactamase" evidence="9">
    <location>
        <begin position="12"/>
        <end position="175"/>
    </location>
</feature>
<dbReference type="SUPFAM" id="SSF56281">
    <property type="entry name" value="Metallo-hydrolase/oxidoreductase"/>
    <property type="match status" value="1"/>
</dbReference>
<dbReference type="PANTHER" id="PTHR43084">
    <property type="entry name" value="PERSULFIDE DIOXYGENASE ETHE1"/>
    <property type="match status" value="1"/>
</dbReference>
<dbReference type="InterPro" id="IPR036866">
    <property type="entry name" value="RibonucZ/Hydroxyglut_hydro"/>
</dbReference>
<reference evidence="10 11" key="1">
    <citation type="submission" date="2018-05" db="EMBL/GenBank/DDBJ databases">
        <title>Genomic Encyclopedia of Type Strains, Phase IV (KMG-IV): sequencing the most valuable type-strain genomes for metagenomic binning, comparative biology and taxonomic classification.</title>
        <authorList>
            <person name="Goeker M."/>
        </authorList>
    </citation>
    <scope>NUCLEOTIDE SEQUENCE [LARGE SCALE GENOMIC DNA]</scope>
    <source>
        <strain evidence="10 11">DSM 3183</strain>
    </source>
</reference>
<keyword evidence="8" id="KW-0408">Iron</keyword>
<dbReference type="CDD" id="cd07724">
    <property type="entry name" value="POD-like_MBL-fold"/>
    <property type="match status" value="1"/>
</dbReference>
<name>A0A2V3UNY0_9SPHN</name>
<dbReference type="EMBL" id="QJJM01000035">
    <property type="protein sequence ID" value="PXW67259.1"/>
    <property type="molecule type" value="Genomic_DNA"/>
</dbReference>
<evidence type="ECO:0000313" key="11">
    <source>
        <dbReference type="Proteomes" id="UP000248014"/>
    </source>
</evidence>
<evidence type="ECO:0000259" key="9">
    <source>
        <dbReference type="SMART" id="SM00849"/>
    </source>
</evidence>
<evidence type="ECO:0000256" key="5">
    <source>
        <dbReference type="ARBA" id="ARBA00022964"/>
    </source>
</evidence>
<evidence type="ECO:0000256" key="6">
    <source>
        <dbReference type="ARBA" id="ARBA00022990"/>
    </source>
</evidence>
<gene>
    <name evidence="10" type="ORF">C7451_1355</name>
</gene>
<dbReference type="InterPro" id="IPR044528">
    <property type="entry name" value="POD-like_MBL-fold"/>
</dbReference>
<evidence type="ECO:0000256" key="3">
    <source>
        <dbReference type="ARBA" id="ARBA00022723"/>
    </source>
</evidence>
<keyword evidence="6" id="KW-0007">Acetylation</keyword>
<dbReference type="Pfam" id="PF00753">
    <property type="entry name" value="Lactamase_B"/>
    <property type="match status" value="1"/>
</dbReference>
<keyword evidence="10" id="KW-0378">Hydrolase</keyword>
<dbReference type="GO" id="GO:0006749">
    <property type="term" value="P:glutathione metabolic process"/>
    <property type="evidence" value="ECO:0007669"/>
    <property type="project" value="InterPro"/>
</dbReference>
<dbReference type="FunFam" id="3.60.15.10:FF:000013">
    <property type="entry name" value="Persulfide dioxygenase ETHE1, mitochondrial"/>
    <property type="match status" value="1"/>
</dbReference>
<evidence type="ECO:0000256" key="1">
    <source>
        <dbReference type="ARBA" id="ARBA00001954"/>
    </source>
</evidence>
<keyword evidence="5" id="KW-0223">Dioxygenase</keyword>
<evidence type="ECO:0000256" key="7">
    <source>
        <dbReference type="ARBA" id="ARBA00023002"/>
    </source>
</evidence>
<dbReference type="InterPro" id="IPR051682">
    <property type="entry name" value="Mito_Persulfide_Diox"/>
</dbReference>
<comment type="cofactor">
    <cofactor evidence="1">
        <name>Fe(2+)</name>
        <dbReference type="ChEBI" id="CHEBI:29033"/>
    </cofactor>
</comment>
<dbReference type="RefSeq" id="WP_060978765.1">
    <property type="nucleotide sequence ID" value="NZ_QJJM01000035.1"/>
</dbReference>
<keyword evidence="11" id="KW-1185">Reference proteome</keyword>